<evidence type="ECO:0000313" key="8">
    <source>
        <dbReference type="EMBL" id="RFP62022.1"/>
    </source>
</evidence>
<evidence type="ECO:0000256" key="1">
    <source>
        <dbReference type="ARBA" id="ARBA00001541"/>
    </source>
</evidence>
<dbReference type="InterPro" id="IPR022642">
    <property type="entry name" value="CheR_C"/>
</dbReference>
<dbReference type="GO" id="GO:0008983">
    <property type="term" value="F:protein-glutamate O-methyltransferase activity"/>
    <property type="evidence" value="ECO:0007669"/>
    <property type="project" value="UniProtKB-EC"/>
</dbReference>
<comment type="caution">
    <text evidence="8">The sequence shown here is derived from an EMBL/GenBank/DDBJ whole genome shotgun (WGS) entry which is preliminary data.</text>
</comment>
<feature type="binding site" evidence="6">
    <location>
        <begin position="213"/>
        <end position="214"/>
    </location>
    <ligand>
        <name>S-adenosyl-L-methionine</name>
        <dbReference type="ChEBI" id="CHEBI:59789"/>
    </ligand>
</feature>
<protein>
    <recommendedName>
        <fullName evidence="5">Chemotaxis protein methyltransferase</fullName>
        <ecNumber evidence="5">2.1.1.80</ecNumber>
    </recommendedName>
</protein>
<feature type="binding site" evidence="6">
    <location>
        <position position="92"/>
    </location>
    <ligand>
        <name>S-adenosyl-L-methionine</name>
        <dbReference type="ChEBI" id="CHEBI:59789"/>
    </ligand>
</feature>
<feature type="binding site" evidence="6">
    <location>
        <position position="155"/>
    </location>
    <ligand>
        <name>S-adenosyl-L-methionine</name>
        <dbReference type="ChEBI" id="CHEBI:59789"/>
    </ligand>
</feature>
<dbReference type="Pfam" id="PF03705">
    <property type="entry name" value="CheR_N"/>
    <property type="match status" value="1"/>
</dbReference>
<dbReference type="GO" id="GO:0032259">
    <property type="term" value="P:methylation"/>
    <property type="evidence" value="ECO:0007669"/>
    <property type="project" value="UniProtKB-KW"/>
</dbReference>
<name>A0A372DRP4_9GAMM</name>
<comment type="function">
    <text evidence="5">Methylation of the membrane-bound methyl-accepting chemotaxis proteins (MCP) to form gamma-glutamyl methyl ester residues in MCP.</text>
</comment>
<dbReference type="RefSeq" id="WP_117201697.1">
    <property type="nucleotide sequence ID" value="NZ_JBHTBK010000023.1"/>
</dbReference>
<dbReference type="PRINTS" id="PR00996">
    <property type="entry name" value="CHERMTFRASE"/>
</dbReference>
<keyword evidence="2 5" id="KW-0489">Methyltransferase</keyword>
<organism evidence="8 9">
    <name type="scientific">Cognatiluteimonas weifangensis</name>
    <dbReference type="NCBI Taxonomy" id="2303539"/>
    <lineage>
        <taxon>Bacteria</taxon>
        <taxon>Pseudomonadati</taxon>
        <taxon>Pseudomonadota</taxon>
        <taxon>Gammaproteobacteria</taxon>
        <taxon>Lysobacterales</taxon>
        <taxon>Lysobacteraceae</taxon>
        <taxon>Cognatiluteimonas</taxon>
    </lineage>
</organism>
<dbReference type="PANTHER" id="PTHR24422:SF19">
    <property type="entry name" value="CHEMOTAXIS PROTEIN METHYLTRANSFERASE"/>
    <property type="match status" value="1"/>
</dbReference>
<dbReference type="InterPro" id="IPR022641">
    <property type="entry name" value="CheR_N"/>
</dbReference>
<keyword evidence="9" id="KW-1185">Reference proteome</keyword>
<dbReference type="Gene3D" id="3.40.50.150">
    <property type="entry name" value="Vaccinia Virus protein VP39"/>
    <property type="match status" value="1"/>
</dbReference>
<keyword evidence="3 5" id="KW-0808">Transferase</keyword>
<dbReference type="SUPFAM" id="SSF47757">
    <property type="entry name" value="Chemotaxis receptor methyltransferase CheR, N-terminal domain"/>
    <property type="match status" value="1"/>
</dbReference>
<dbReference type="PANTHER" id="PTHR24422">
    <property type="entry name" value="CHEMOTAXIS PROTEIN METHYLTRANSFERASE"/>
    <property type="match status" value="1"/>
</dbReference>
<dbReference type="EC" id="2.1.1.80" evidence="5"/>
<dbReference type="OrthoDB" id="9816309at2"/>
<accession>A0A372DRP4</accession>
<comment type="catalytic activity">
    <reaction evidence="1 5">
        <text>L-glutamyl-[protein] + S-adenosyl-L-methionine = [protein]-L-glutamate 5-O-methyl ester + S-adenosyl-L-homocysteine</text>
        <dbReference type="Rhea" id="RHEA:24452"/>
        <dbReference type="Rhea" id="RHEA-COMP:10208"/>
        <dbReference type="Rhea" id="RHEA-COMP:10311"/>
        <dbReference type="ChEBI" id="CHEBI:29973"/>
        <dbReference type="ChEBI" id="CHEBI:57856"/>
        <dbReference type="ChEBI" id="CHEBI:59789"/>
        <dbReference type="ChEBI" id="CHEBI:82795"/>
        <dbReference type="EC" id="2.1.1.80"/>
    </reaction>
</comment>
<dbReference type="SMART" id="SM00138">
    <property type="entry name" value="MeTrc"/>
    <property type="match status" value="1"/>
</dbReference>
<dbReference type="Pfam" id="PF01739">
    <property type="entry name" value="CheR"/>
    <property type="match status" value="1"/>
</dbReference>
<dbReference type="Gene3D" id="1.10.155.10">
    <property type="entry name" value="Chemotaxis receptor methyltransferase CheR, N-terminal domain"/>
    <property type="match status" value="1"/>
</dbReference>
<dbReference type="InterPro" id="IPR050903">
    <property type="entry name" value="Bact_Chemotaxis_MeTrfase"/>
</dbReference>
<dbReference type="PIRSF" id="PIRSF000410">
    <property type="entry name" value="CheR"/>
    <property type="match status" value="1"/>
</dbReference>
<dbReference type="Proteomes" id="UP000262917">
    <property type="component" value="Unassembled WGS sequence"/>
</dbReference>
<reference evidence="8 9" key="1">
    <citation type="submission" date="2018-08" db="EMBL/GenBank/DDBJ databases">
        <title>Lysobacter weifangensis sp. nov., a new member of the family 'Xanthomonadaceae', isolated from soil in a farmland.</title>
        <authorList>
            <person name="Zhao H."/>
        </authorList>
    </citation>
    <scope>NUCLEOTIDE SEQUENCE [LARGE SCALE GENOMIC DNA]</scope>
    <source>
        <strain evidence="8 9">WF-2</strain>
    </source>
</reference>
<evidence type="ECO:0000256" key="4">
    <source>
        <dbReference type="ARBA" id="ARBA00022691"/>
    </source>
</evidence>
<dbReference type="InterPro" id="IPR036804">
    <property type="entry name" value="CheR_N_sf"/>
</dbReference>
<evidence type="ECO:0000256" key="5">
    <source>
        <dbReference type="PIRNR" id="PIRNR000410"/>
    </source>
</evidence>
<sequence>MPEATAGARTESPGKARGQRAFTLHDRDFRRIVALIRARAGIHLGEHKRDMVYSRLARRLRMLGLTDFHAYLDLVEDDEAEAQAFVNALTTNLTAFFREPHHFDTLAALLRENARPPATIWCCAASTGEEPYSIAMTACEAFGSATPPVRVLATDIDTQVLETAAAGVYPLERIASVSPERRRRFFLKGSGPNEGLCRVKPELRALVEFRPLNLLDDDYGLRGGFAAVFCRNVMIYFDKPTQRAVLARIVPLLAPGAPLFAGHSESFTHAADLVASCGRTTYHATERA</sequence>
<evidence type="ECO:0000313" key="9">
    <source>
        <dbReference type="Proteomes" id="UP000262917"/>
    </source>
</evidence>
<feature type="binding site" evidence="6">
    <location>
        <position position="130"/>
    </location>
    <ligand>
        <name>S-adenosyl-L-methionine</name>
        <dbReference type="ChEBI" id="CHEBI:59789"/>
    </ligand>
</feature>
<dbReference type="InterPro" id="IPR000780">
    <property type="entry name" value="CheR_MeTrfase"/>
</dbReference>
<evidence type="ECO:0000256" key="3">
    <source>
        <dbReference type="ARBA" id="ARBA00022679"/>
    </source>
</evidence>
<evidence type="ECO:0000256" key="6">
    <source>
        <dbReference type="PIRSR" id="PIRSR000410-1"/>
    </source>
</evidence>
<feature type="domain" description="CheR-type methyltransferase" evidence="7">
    <location>
        <begin position="17"/>
        <end position="287"/>
    </location>
</feature>
<dbReference type="AlphaFoldDB" id="A0A372DRP4"/>
<dbReference type="PROSITE" id="PS50123">
    <property type="entry name" value="CHER"/>
    <property type="match status" value="1"/>
</dbReference>
<dbReference type="InterPro" id="IPR029063">
    <property type="entry name" value="SAM-dependent_MTases_sf"/>
</dbReference>
<evidence type="ECO:0000259" key="7">
    <source>
        <dbReference type="PROSITE" id="PS50123"/>
    </source>
</evidence>
<dbReference type="SUPFAM" id="SSF53335">
    <property type="entry name" value="S-adenosyl-L-methionine-dependent methyltransferases"/>
    <property type="match status" value="1"/>
</dbReference>
<proteinExistence type="predicted"/>
<dbReference type="EMBL" id="QVPD01000002">
    <property type="protein sequence ID" value="RFP62022.1"/>
    <property type="molecule type" value="Genomic_DNA"/>
</dbReference>
<feature type="binding site" evidence="6">
    <location>
        <position position="98"/>
    </location>
    <ligand>
        <name>S-adenosyl-L-methionine</name>
        <dbReference type="ChEBI" id="CHEBI:59789"/>
    </ligand>
</feature>
<dbReference type="InterPro" id="IPR026024">
    <property type="entry name" value="Chemotaxis_MeTrfase_CheR"/>
</dbReference>
<keyword evidence="4 5" id="KW-0949">S-adenosyl-L-methionine</keyword>
<gene>
    <name evidence="8" type="ORF">D0Y53_02925</name>
</gene>
<feature type="binding site" evidence="6">
    <location>
        <begin position="231"/>
        <end position="232"/>
    </location>
    <ligand>
        <name>S-adenosyl-L-methionine</name>
        <dbReference type="ChEBI" id="CHEBI:59789"/>
    </ligand>
</feature>
<evidence type="ECO:0000256" key="2">
    <source>
        <dbReference type="ARBA" id="ARBA00022603"/>
    </source>
</evidence>
<feature type="binding site" evidence="6">
    <location>
        <position position="94"/>
    </location>
    <ligand>
        <name>S-adenosyl-L-methionine</name>
        <dbReference type="ChEBI" id="CHEBI:59789"/>
    </ligand>
</feature>